<keyword evidence="7" id="KW-1185">Reference proteome</keyword>
<dbReference type="SUPFAM" id="SSF52540">
    <property type="entry name" value="P-loop containing nucleoside triphosphate hydrolases"/>
    <property type="match status" value="1"/>
</dbReference>
<sequence>MIVFKYINLDIPKLIKELRDLSVPSKEADFILTTGHKSKGLEWECVEIMDDFIDLKDIASNKKETIVAKEELNLLYVAITRATQTLYLNEKYLLDLDFIKTMKKWIVF</sequence>
<evidence type="ECO:0000256" key="4">
    <source>
        <dbReference type="ARBA" id="ARBA00022840"/>
    </source>
</evidence>
<feature type="domain" description="UvrD-like helicase C-terminal" evidence="5">
    <location>
        <begin position="31"/>
        <end position="88"/>
    </location>
</feature>
<evidence type="ECO:0000313" key="7">
    <source>
        <dbReference type="Proteomes" id="UP000029920"/>
    </source>
</evidence>
<evidence type="ECO:0000256" key="3">
    <source>
        <dbReference type="ARBA" id="ARBA00022806"/>
    </source>
</evidence>
<dbReference type="AlphaFoldDB" id="A0A4U8U8U4"/>
<dbReference type="InterPro" id="IPR000212">
    <property type="entry name" value="DNA_helicase_UvrD/REP"/>
</dbReference>
<dbReference type="PANTHER" id="PTHR11070:SF30">
    <property type="entry name" value="F-BOX DNA HELICASE 1"/>
    <property type="match status" value="1"/>
</dbReference>
<feature type="non-terminal residue" evidence="6">
    <location>
        <position position="108"/>
    </location>
</feature>
<dbReference type="GO" id="GO:0000724">
    <property type="term" value="P:double-strand break repair via homologous recombination"/>
    <property type="evidence" value="ECO:0007669"/>
    <property type="project" value="TreeGrafter"/>
</dbReference>
<keyword evidence="2" id="KW-0378">Hydrolase</keyword>
<evidence type="ECO:0000259" key="5">
    <source>
        <dbReference type="Pfam" id="PF13361"/>
    </source>
</evidence>
<dbReference type="InterPro" id="IPR014017">
    <property type="entry name" value="DNA_helicase_UvrD-like_C"/>
</dbReference>
<dbReference type="GO" id="GO:0003677">
    <property type="term" value="F:DNA binding"/>
    <property type="evidence" value="ECO:0007669"/>
    <property type="project" value="InterPro"/>
</dbReference>
<comment type="caution">
    <text evidence="6">The sequence shown here is derived from an EMBL/GenBank/DDBJ whole genome shotgun (WGS) entry which is preliminary data.</text>
</comment>
<evidence type="ECO:0000256" key="2">
    <source>
        <dbReference type="ARBA" id="ARBA00022801"/>
    </source>
</evidence>
<evidence type="ECO:0000256" key="1">
    <source>
        <dbReference type="ARBA" id="ARBA00022741"/>
    </source>
</evidence>
<keyword evidence="1" id="KW-0547">Nucleotide-binding</keyword>
<accession>A0A4U8U8U4</accession>
<dbReference type="GO" id="GO:0043138">
    <property type="term" value="F:3'-5' DNA helicase activity"/>
    <property type="evidence" value="ECO:0007669"/>
    <property type="project" value="TreeGrafter"/>
</dbReference>
<dbReference type="InterPro" id="IPR027417">
    <property type="entry name" value="P-loop_NTPase"/>
</dbReference>
<dbReference type="GO" id="GO:0031297">
    <property type="term" value="P:replication fork processing"/>
    <property type="evidence" value="ECO:0007669"/>
    <property type="project" value="TreeGrafter"/>
</dbReference>
<reference evidence="6 7" key="1">
    <citation type="journal article" date="2014" name="Genome Announc.">
        <title>Draft genome sequences of eight enterohepatic helicobacter species isolated from both laboratory and wild rodents.</title>
        <authorList>
            <person name="Sheh A."/>
            <person name="Shen Z."/>
            <person name="Fox J.G."/>
        </authorList>
    </citation>
    <scope>NUCLEOTIDE SEQUENCE [LARGE SCALE GENOMIC DNA]</scope>
    <source>
        <strain evidence="6 7">MIT-03-7007</strain>
    </source>
</reference>
<dbReference type="Pfam" id="PF13361">
    <property type="entry name" value="UvrD_C"/>
    <property type="match status" value="1"/>
</dbReference>
<gene>
    <name evidence="6" type="ORF">LS72_010660</name>
</gene>
<dbReference type="EMBL" id="JRPC02000136">
    <property type="protein sequence ID" value="TLE10692.1"/>
    <property type="molecule type" value="Genomic_DNA"/>
</dbReference>
<name>A0A4U8U8U4_9HELI</name>
<dbReference type="Gene3D" id="3.40.50.300">
    <property type="entry name" value="P-loop containing nucleotide triphosphate hydrolases"/>
    <property type="match status" value="1"/>
</dbReference>
<dbReference type="PANTHER" id="PTHR11070">
    <property type="entry name" value="UVRD / RECB / PCRA DNA HELICASE FAMILY MEMBER"/>
    <property type="match status" value="1"/>
</dbReference>
<keyword evidence="3" id="KW-0347">Helicase</keyword>
<organism evidence="6 7">
    <name type="scientific">Helicobacter apodemus</name>
    <dbReference type="NCBI Taxonomy" id="135569"/>
    <lineage>
        <taxon>Bacteria</taxon>
        <taxon>Pseudomonadati</taxon>
        <taxon>Campylobacterota</taxon>
        <taxon>Epsilonproteobacteria</taxon>
        <taxon>Campylobacterales</taxon>
        <taxon>Helicobacteraceae</taxon>
        <taxon>Helicobacter</taxon>
    </lineage>
</organism>
<dbReference type="GO" id="GO:0016787">
    <property type="term" value="F:hydrolase activity"/>
    <property type="evidence" value="ECO:0007669"/>
    <property type="project" value="UniProtKB-KW"/>
</dbReference>
<proteinExistence type="predicted"/>
<dbReference type="Proteomes" id="UP000029920">
    <property type="component" value="Unassembled WGS sequence"/>
</dbReference>
<dbReference type="GO" id="GO:0005524">
    <property type="term" value="F:ATP binding"/>
    <property type="evidence" value="ECO:0007669"/>
    <property type="project" value="UniProtKB-KW"/>
</dbReference>
<evidence type="ECO:0000313" key="6">
    <source>
        <dbReference type="EMBL" id="TLE10692.1"/>
    </source>
</evidence>
<keyword evidence="4" id="KW-0067">ATP-binding</keyword>
<protein>
    <recommendedName>
        <fullName evidence="5">UvrD-like helicase C-terminal domain-containing protein</fullName>
    </recommendedName>
</protein>